<evidence type="ECO:0000313" key="1">
    <source>
        <dbReference type="EMBL" id="UNZ00311.1"/>
    </source>
</evidence>
<evidence type="ECO:0008006" key="3">
    <source>
        <dbReference type="Google" id="ProtNLM"/>
    </source>
</evidence>
<gene>
    <name evidence="1" type="ORF">MQE36_08220</name>
</gene>
<protein>
    <recommendedName>
        <fullName evidence="3">DUF3575 domain-containing protein</fullName>
    </recommendedName>
</protein>
<evidence type="ECO:0000313" key="2">
    <source>
        <dbReference type="Proteomes" id="UP000829476"/>
    </source>
</evidence>
<proteinExistence type="predicted"/>
<sequence>MKNYILMVVSIVSLNVFAQKNEPVEQVSDKDWQMELLYTYDPLNTSYGDNYGFIFKAKRFKYQGDHIKLLYGLAYQNSYISETENLFTDHVDGFTRDIGLYAIFDLVYYPFARKKFYISFEPFAGVTHLKSIGKLRIQEHSVYETYVNNFAYFNYGVTQSLGFKIKDFTISGFGWLSLKGFLDGGRMRPADFDSRLFVGVGVGYAF</sequence>
<organism evidence="1 2">
    <name type="scientific">Zhouia spongiae</name>
    <dbReference type="NCBI Taxonomy" id="2202721"/>
    <lineage>
        <taxon>Bacteria</taxon>
        <taxon>Pseudomonadati</taxon>
        <taxon>Bacteroidota</taxon>
        <taxon>Flavobacteriia</taxon>
        <taxon>Flavobacteriales</taxon>
        <taxon>Flavobacteriaceae</taxon>
        <taxon>Zhouia</taxon>
    </lineage>
</organism>
<accession>A0ABY3YR46</accession>
<dbReference type="RefSeq" id="WP_242938678.1">
    <property type="nucleotide sequence ID" value="NZ_CP094326.1"/>
</dbReference>
<name>A0ABY3YR46_9FLAO</name>
<reference evidence="1 2" key="1">
    <citation type="journal article" date="2018" name="Int. J. Syst. Evol. Microbiol.">
        <title>Zhouia spongiae sp. nov., isolated from a marine sponge.</title>
        <authorList>
            <person name="Zhuang L."/>
            <person name="Lin B."/>
            <person name="Qin F."/>
            <person name="Luo L."/>
        </authorList>
    </citation>
    <scope>NUCLEOTIDE SEQUENCE [LARGE SCALE GENOMIC DNA]</scope>
    <source>
        <strain evidence="1 2">HN-Y44</strain>
    </source>
</reference>
<keyword evidence="2" id="KW-1185">Reference proteome</keyword>
<dbReference type="EMBL" id="CP094326">
    <property type="protein sequence ID" value="UNZ00311.1"/>
    <property type="molecule type" value="Genomic_DNA"/>
</dbReference>
<dbReference type="Proteomes" id="UP000829476">
    <property type="component" value="Chromosome"/>
</dbReference>